<dbReference type="PROSITE" id="PS51257">
    <property type="entry name" value="PROKAR_LIPOPROTEIN"/>
    <property type="match status" value="1"/>
</dbReference>
<dbReference type="EMBL" id="FOSB01000001">
    <property type="protein sequence ID" value="SFJ27663.1"/>
    <property type="molecule type" value="Genomic_DNA"/>
</dbReference>
<evidence type="ECO:0000313" key="1">
    <source>
        <dbReference type="EMBL" id="SFJ27663.1"/>
    </source>
</evidence>
<evidence type="ECO:0008006" key="3">
    <source>
        <dbReference type="Google" id="ProtNLM"/>
    </source>
</evidence>
<organism evidence="1 2">
    <name type="scientific">Halobacillus dabanensis</name>
    <dbReference type="NCBI Taxonomy" id="240302"/>
    <lineage>
        <taxon>Bacteria</taxon>
        <taxon>Bacillati</taxon>
        <taxon>Bacillota</taxon>
        <taxon>Bacilli</taxon>
        <taxon>Bacillales</taxon>
        <taxon>Bacillaceae</taxon>
        <taxon>Halobacillus</taxon>
    </lineage>
</organism>
<dbReference type="OrthoDB" id="2858597at2"/>
<evidence type="ECO:0000313" key="2">
    <source>
        <dbReference type="Proteomes" id="UP000183557"/>
    </source>
</evidence>
<reference evidence="2" key="1">
    <citation type="submission" date="2016-10" db="EMBL/GenBank/DDBJ databases">
        <authorList>
            <person name="Varghese N."/>
            <person name="Submissions S."/>
        </authorList>
    </citation>
    <scope>NUCLEOTIDE SEQUENCE [LARGE SCALE GENOMIC DNA]</scope>
    <source>
        <strain evidence="2">CGMCC 1.3704</strain>
    </source>
</reference>
<dbReference type="Proteomes" id="UP000183557">
    <property type="component" value="Unassembled WGS sequence"/>
</dbReference>
<dbReference type="AlphaFoldDB" id="A0A1I3Q1D8"/>
<proteinExistence type="predicted"/>
<protein>
    <recommendedName>
        <fullName evidence="3">NTF2-like N-terminal transpeptidase domain-containing protein</fullName>
    </recommendedName>
</protein>
<dbReference type="RefSeq" id="WP_075034947.1">
    <property type="nucleotide sequence ID" value="NZ_FOSB01000001.1"/>
</dbReference>
<keyword evidence="2" id="KW-1185">Reference proteome</keyword>
<name>A0A1I3Q1D8_HALDA</name>
<gene>
    <name evidence="1" type="ORF">SAMN04487936_101505</name>
</gene>
<sequence>MKKVIFGVLIFLLVATGCSESVEQTEKDSKINEFEAMLKDSLTGPSEELTAIYKQFASEDVDETVEALKKLDSYHKDKYGNYFKDEYFQEVLNKSMYFTVFQEKAYREGMKIKAEDIQVERSETNDTAYDFSVNVHLSDSEEVWNVEGRINTDENGKITRIRYTNGMEWLQ</sequence>
<accession>A0A1I3Q1D8</accession>